<dbReference type="AlphaFoldDB" id="H8L3V8"/>
<dbReference type="RefSeq" id="WP_014401919.1">
    <property type="nucleotide sequence ID" value="NC_017033.1"/>
</dbReference>
<name>H8L3V8_FRAAD</name>
<dbReference type="GO" id="GO:0006729">
    <property type="term" value="P:tetrahydrobiopterin biosynthetic process"/>
    <property type="evidence" value="ECO:0007669"/>
    <property type="project" value="TreeGrafter"/>
</dbReference>
<evidence type="ECO:0000256" key="2">
    <source>
        <dbReference type="ARBA" id="ARBA00022490"/>
    </source>
</evidence>
<evidence type="ECO:0000313" key="5">
    <source>
        <dbReference type="EMBL" id="AFC84913.1"/>
    </source>
</evidence>
<dbReference type="SUPFAM" id="SSF51735">
    <property type="entry name" value="NAD(P)-binding Rossmann-fold domains"/>
    <property type="match status" value="1"/>
</dbReference>
<evidence type="ECO:0000313" key="6">
    <source>
        <dbReference type="Proteomes" id="UP000005234"/>
    </source>
</evidence>
<dbReference type="InterPro" id="IPR036291">
    <property type="entry name" value="NAD(P)-bd_dom_sf"/>
</dbReference>
<keyword evidence="6" id="KW-1185">Reference proteome</keyword>
<reference evidence="5" key="1">
    <citation type="submission" date="2012-02" db="EMBL/GenBank/DDBJ databases">
        <title>The complete genome of Frateuria aurantia DSM 6220.</title>
        <authorList>
            <consortium name="US DOE Joint Genome Institute (JGI-PGF)"/>
            <person name="Lucas S."/>
            <person name="Copeland A."/>
            <person name="Lapidus A."/>
            <person name="Glavina del Rio T."/>
            <person name="Dalin E."/>
            <person name="Tice H."/>
            <person name="Bruce D."/>
            <person name="Goodwin L."/>
            <person name="Pitluck S."/>
            <person name="Peters L."/>
            <person name="Ovchinnikova G."/>
            <person name="Teshima H."/>
            <person name="Kyrpides N."/>
            <person name="Mavromatis K."/>
            <person name="Ivanova N."/>
            <person name="Brettin T."/>
            <person name="Detter J.C."/>
            <person name="Han C."/>
            <person name="Larimer F."/>
            <person name="Land M."/>
            <person name="Hauser L."/>
            <person name="Markowitz V."/>
            <person name="Cheng J.-F."/>
            <person name="Hugenholtz P."/>
            <person name="Woyke T."/>
            <person name="Wu D."/>
            <person name="Brambilla E."/>
            <person name="Klenk H.-P."/>
            <person name="Eisen J.A."/>
        </authorList>
    </citation>
    <scope>NUCLEOTIDE SEQUENCE</scope>
    <source>
        <strain evidence="5">DSM 6220</strain>
    </source>
</reference>
<dbReference type="Pfam" id="PF00106">
    <property type="entry name" value="adh_short"/>
    <property type="match status" value="1"/>
</dbReference>
<dbReference type="PRINTS" id="PR00081">
    <property type="entry name" value="GDHRDH"/>
</dbReference>
<dbReference type="HOGENOM" id="CLU_010194_2_11_6"/>
<dbReference type="PANTHER" id="PTHR44085:SF2">
    <property type="entry name" value="SEPIAPTERIN REDUCTASE"/>
    <property type="match status" value="1"/>
</dbReference>
<dbReference type="InterPro" id="IPR051721">
    <property type="entry name" value="Biopterin_syn/organic_redct"/>
</dbReference>
<organism evidence="5 6">
    <name type="scientific">Frateuria aurantia (strain ATCC 33424 / DSM 6220 / KCTC 2777 / LMG 1558 / NBRC 3245 / NCIMB 13370)</name>
    <name type="common">Acetobacter aurantius</name>
    <dbReference type="NCBI Taxonomy" id="767434"/>
    <lineage>
        <taxon>Bacteria</taxon>
        <taxon>Pseudomonadati</taxon>
        <taxon>Pseudomonadota</taxon>
        <taxon>Gammaproteobacteria</taxon>
        <taxon>Lysobacterales</taxon>
        <taxon>Rhodanobacteraceae</taxon>
        <taxon>Frateuria</taxon>
    </lineage>
</organism>
<dbReference type="KEGG" id="fau:Fraau_0426"/>
<evidence type="ECO:0000256" key="1">
    <source>
        <dbReference type="ARBA" id="ARBA00004496"/>
    </source>
</evidence>
<dbReference type="EMBL" id="CP003350">
    <property type="protein sequence ID" value="AFC84913.1"/>
    <property type="molecule type" value="Genomic_DNA"/>
</dbReference>
<evidence type="ECO:0000256" key="4">
    <source>
        <dbReference type="ARBA" id="ARBA00023002"/>
    </source>
</evidence>
<accession>H8L3V8</accession>
<evidence type="ECO:0008006" key="7">
    <source>
        <dbReference type="Google" id="ProtNLM"/>
    </source>
</evidence>
<dbReference type="Proteomes" id="UP000005234">
    <property type="component" value="Chromosome"/>
</dbReference>
<evidence type="ECO:0000256" key="3">
    <source>
        <dbReference type="ARBA" id="ARBA00022857"/>
    </source>
</evidence>
<dbReference type="InterPro" id="IPR002347">
    <property type="entry name" value="SDR_fam"/>
</dbReference>
<dbReference type="eggNOG" id="COG1028">
    <property type="taxonomic scope" value="Bacteria"/>
</dbReference>
<sequence length="250" mass="26097">MNLILTGASRGLGLALAETALASGWRVSACARSELPASLADMAAAGRLVWSSCDLADPASALAWLRQVLSGMPDKGPLHLLLNAGVLEPLGAMPSLPAEAVQQHLQINLGTPMLLGAAFAGHCAERQREGRLLAISSGAARRPAPHWGAYCASKAGLDMAIRVLNAEAAASGEGGRFKAVSLAPGVVDTEMQHRIRQQSFPGVQRYLDLHAEGRLTSSQGAAAAIFDYLQTADFGAVEIDDIRHYPVSAA</sequence>
<keyword evidence="3" id="KW-0521">NADP</keyword>
<proteinExistence type="predicted"/>
<dbReference type="GO" id="GO:0005737">
    <property type="term" value="C:cytoplasm"/>
    <property type="evidence" value="ECO:0007669"/>
    <property type="project" value="UniProtKB-SubCell"/>
</dbReference>
<dbReference type="GO" id="GO:0004757">
    <property type="term" value="F:sepiapterin reductase (NADP+) activity"/>
    <property type="evidence" value="ECO:0007669"/>
    <property type="project" value="TreeGrafter"/>
</dbReference>
<gene>
    <name evidence="5" type="ordered locus">Fraau_0426</name>
</gene>
<dbReference type="Gene3D" id="3.40.50.720">
    <property type="entry name" value="NAD(P)-binding Rossmann-like Domain"/>
    <property type="match status" value="1"/>
</dbReference>
<protein>
    <recommendedName>
        <fullName evidence="7">Short-chain alcohol dehydrogenase</fullName>
    </recommendedName>
</protein>
<comment type="subcellular location">
    <subcellularLocation>
        <location evidence="1">Cytoplasm</location>
    </subcellularLocation>
</comment>
<keyword evidence="4" id="KW-0560">Oxidoreductase</keyword>
<dbReference type="STRING" id="767434.Fraau_0426"/>
<keyword evidence="2" id="KW-0963">Cytoplasm</keyword>
<dbReference type="PANTHER" id="PTHR44085">
    <property type="entry name" value="SEPIAPTERIN REDUCTASE"/>
    <property type="match status" value="1"/>
</dbReference>